<reference evidence="4" key="1">
    <citation type="journal article" date="2019" name="Int. J. Syst. Evol. Microbiol.">
        <title>The Global Catalogue of Microorganisms (GCM) 10K type strain sequencing project: providing services to taxonomists for standard genome sequencing and annotation.</title>
        <authorList>
            <consortium name="The Broad Institute Genomics Platform"/>
            <consortium name="The Broad Institute Genome Sequencing Center for Infectious Disease"/>
            <person name="Wu L."/>
            <person name="Ma J."/>
        </authorList>
    </citation>
    <scope>NUCLEOTIDE SEQUENCE [LARGE SCALE GENOMIC DNA]</scope>
    <source>
        <strain evidence="4">JCM 30846</strain>
    </source>
</reference>
<evidence type="ECO:0000313" key="4">
    <source>
        <dbReference type="Proteomes" id="UP001499884"/>
    </source>
</evidence>
<sequence>MSLPPSRPSSRLRSGRAPAAVALCAGLAVALSGCADPDEGTNGVGRLEAGAIEQKARAAVGAATAVRVTGALVTQGQTYRLDMRLKKDGGEGSVTARSTTFALLRVGDALFLKGSEDFWGQAAGASPSPGASAGSAGAAGSAGSAGAAGSAGSGADVAGKLGGKYVKVPSGDPVYKQLRGFTDLGALLDGLITLDGEPVKGERPTVHGVETIEITGGEDAEGGRLDVSLHGAPYPVRLERAGGAGTLTLADWGKDFPLKAPAEDETVDYGSAIPRT</sequence>
<evidence type="ECO:0000256" key="2">
    <source>
        <dbReference type="SAM" id="SignalP"/>
    </source>
</evidence>
<proteinExistence type="predicted"/>
<gene>
    <name evidence="3" type="ORF">GCM10023082_42430</name>
</gene>
<accession>A0ABP7FKL3</accession>
<feature type="signal peptide" evidence="2">
    <location>
        <begin position="1"/>
        <end position="35"/>
    </location>
</feature>
<feature type="region of interest" description="Disordered" evidence="1">
    <location>
        <begin position="123"/>
        <end position="145"/>
    </location>
</feature>
<protein>
    <recommendedName>
        <fullName evidence="5">Lipoprotein</fullName>
    </recommendedName>
</protein>
<keyword evidence="4" id="KW-1185">Reference proteome</keyword>
<dbReference type="EMBL" id="BAABEP010000032">
    <property type="protein sequence ID" value="GAA3740940.1"/>
    <property type="molecule type" value="Genomic_DNA"/>
</dbReference>
<feature type="chain" id="PRO_5046727771" description="Lipoprotein" evidence="2">
    <location>
        <begin position="36"/>
        <end position="276"/>
    </location>
</feature>
<name>A0ABP7FKL3_9ACTN</name>
<dbReference type="Proteomes" id="UP001499884">
    <property type="component" value="Unassembled WGS sequence"/>
</dbReference>
<evidence type="ECO:0000256" key="1">
    <source>
        <dbReference type="SAM" id="MobiDB-lite"/>
    </source>
</evidence>
<organism evidence="3 4">
    <name type="scientific">Streptomyces tremellae</name>
    <dbReference type="NCBI Taxonomy" id="1124239"/>
    <lineage>
        <taxon>Bacteria</taxon>
        <taxon>Bacillati</taxon>
        <taxon>Actinomycetota</taxon>
        <taxon>Actinomycetes</taxon>
        <taxon>Kitasatosporales</taxon>
        <taxon>Streptomycetaceae</taxon>
        <taxon>Streptomyces</taxon>
    </lineage>
</organism>
<keyword evidence="2" id="KW-0732">Signal</keyword>
<dbReference type="PROSITE" id="PS51257">
    <property type="entry name" value="PROKAR_LIPOPROTEIN"/>
    <property type="match status" value="1"/>
</dbReference>
<evidence type="ECO:0008006" key="5">
    <source>
        <dbReference type="Google" id="ProtNLM"/>
    </source>
</evidence>
<evidence type="ECO:0000313" key="3">
    <source>
        <dbReference type="EMBL" id="GAA3740940.1"/>
    </source>
</evidence>
<comment type="caution">
    <text evidence="3">The sequence shown here is derived from an EMBL/GenBank/DDBJ whole genome shotgun (WGS) entry which is preliminary data.</text>
</comment>